<evidence type="ECO:0000313" key="2">
    <source>
        <dbReference type="Proteomes" id="UP001237780"/>
    </source>
</evidence>
<keyword evidence="2" id="KW-1185">Reference proteome</keyword>
<dbReference type="EMBL" id="JAUSZT010000003">
    <property type="protein sequence ID" value="MDQ0997564.1"/>
    <property type="molecule type" value="Genomic_DNA"/>
</dbReference>
<protein>
    <submittedName>
        <fullName evidence="1">Uncharacterized protein</fullName>
    </submittedName>
</protein>
<dbReference type="Proteomes" id="UP001237780">
    <property type="component" value="Unassembled WGS sequence"/>
</dbReference>
<sequence length="56" mass="6591">MSQSQWRHDPAIVNIWLKFELSHFRNSDDVIFGAFCHILLKESHPDNALERRCLAP</sequence>
<comment type="caution">
    <text evidence="1">The sequence shown here is derived from an EMBL/GenBank/DDBJ whole genome shotgun (WGS) entry which is preliminary data.</text>
</comment>
<evidence type="ECO:0000313" key="1">
    <source>
        <dbReference type="EMBL" id="MDQ0997564.1"/>
    </source>
</evidence>
<organism evidence="1 2">
    <name type="scientific">Phyllobacterium ifriqiyense</name>
    <dbReference type="NCBI Taxonomy" id="314238"/>
    <lineage>
        <taxon>Bacteria</taxon>
        <taxon>Pseudomonadati</taxon>
        <taxon>Pseudomonadota</taxon>
        <taxon>Alphaproteobacteria</taxon>
        <taxon>Hyphomicrobiales</taxon>
        <taxon>Phyllobacteriaceae</taxon>
        <taxon>Phyllobacterium</taxon>
    </lineage>
</organism>
<proteinExistence type="predicted"/>
<reference evidence="1 2" key="1">
    <citation type="submission" date="2023-07" db="EMBL/GenBank/DDBJ databases">
        <title>Comparative genomics of wheat-associated soil bacteria to identify genetic determinants of phenazine resistance.</title>
        <authorList>
            <person name="Mouncey N."/>
        </authorList>
    </citation>
    <scope>NUCLEOTIDE SEQUENCE [LARGE SCALE GENOMIC DNA]</scope>
    <source>
        <strain evidence="1 2">W4I11</strain>
    </source>
</reference>
<name>A0ABU0S9W7_9HYPH</name>
<accession>A0ABU0S9W7</accession>
<gene>
    <name evidence="1" type="ORF">QFZ34_002746</name>
</gene>